<comment type="caution">
    <text evidence="13">The sequence shown here is derived from an EMBL/GenBank/DDBJ whole genome shotgun (WGS) entry which is preliminary data.</text>
</comment>
<keyword evidence="4 8" id="KW-0274">FAD</keyword>
<dbReference type="FunFam" id="1.10.540.10:FF:000028">
    <property type="entry name" value="Acyl-CoA dehydrogenase fadE12"/>
    <property type="match status" value="1"/>
</dbReference>
<dbReference type="FunFam" id="1.20.140.10:FF:000012">
    <property type="entry name" value="Acyl-CoA dehydrogenase fadE12"/>
    <property type="match status" value="1"/>
</dbReference>
<dbReference type="EMBL" id="JYNU01000020">
    <property type="protein sequence ID" value="KMO74677.1"/>
    <property type="molecule type" value="Genomic_DNA"/>
</dbReference>
<proteinExistence type="inferred from homology"/>
<dbReference type="GO" id="GO:0033539">
    <property type="term" value="P:fatty acid beta-oxidation using acyl-CoA dehydrogenase"/>
    <property type="evidence" value="ECO:0007669"/>
    <property type="project" value="TreeGrafter"/>
</dbReference>
<gene>
    <name evidence="13" type="ORF">MOBUDSM44075_03396</name>
</gene>
<dbReference type="InterPro" id="IPR013786">
    <property type="entry name" value="AcylCoA_DH/ox_N"/>
</dbReference>
<evidence type="ECO:0000256" key="8">
    <source>
        <dbReference type="RuleBase" id="RU362125"/>
    </source>
</evidence>
<dbReference type="SUPFAM" id="SSF56645">
    <property type="entry name" value="Acyl-CoA dehydrogenase NM domain-like"/>
    <property type="match status" value="1"/>
</dbReference>
<sequence>MSYPQGPTGGHGYQPGQQPTTQFSAPTQQFARVNEPGPGAEGPSKLPEYLSAATAGLGLLAYLSYFAPQFTVESSDFPGLGELSGSSVGLGIAVVASLVGALVANYGQDYYLEKARAGQHTDELWAEAGRLGFIGVNLPEEYGGGGAGMYELSLVMEEMAAAGSALLMMVVSPAINGTIIAKYGTEEQKQRWLPGIADGTVTMAFAITEPDAGSNSHRITTTARRDGSDWILSGQKVYISGVDQAQAVLVVGRTADHKTGNLKPALFVVPTDTPGMSWTKIDMEIVSPENQFQLFFDEVRLPADALVGSEDAAIAQLFAGLNPERIMGAASAVGMGRFALEKATSYVKTRQVWKTPIGAHQGISHPLAQNHIEVELAKLMMQKAAALYDAGDDAGAAEAANMAKYAAGEASVRAVDQAVQCLGGNGLTKEYGIASVLTASRLARIAPVSREMVLNFIAQTSLGLPRSY</sequence>
<dbReference type="InterPro" id="IPR009075">
    <property type="entry name" value="AcylCo_DH/oxidase_C"/>
</dbReference>
<dbReference type="GO" id="GO:0003995">
    <property type="term" value="F:acyl-CoA dehydrogenase activity"/>
    <property type="evidence" value="ECO:0007669"/>
    <property type="project" value="TreeGrafter"/>
</dbReference>
<comment type="catalytic activity">
    <reaction evidence="6">
        <text>a 2,3-saturated acyl-CoA + A = a 2,3-dehydroacyl-CoA + AH2</text>
        <dbReference type="Rhea" id="RHEA:48608"/>
        <dbReference type="ChEBI" id="CHEBI:13193"/>
        <dbReference type="ChEBI" id="CHEBI:17499"/>
        <dbReference type="ChEBI" id="CHEBI:60015"/>
        <dbReference type="ChEBI" id="CHEBI:65111"/>
    </reaction>
</comment>
<evidence type="ECO:0000256" key="6">
    <source>
        <dbReference type="ARBA" id="ARBA00052546"/>
    </source>
</evidence>
<dbReference type="GO" id="GO:0005737">
    <property type="term" value="C:cytoplasm"/>
    <property type="evidence" value="ECO:0007669"/>
    <property type="project" value="TreeGrafter"/>
</dbReference>
<organism evidence="13 14">
    <name type="scientific">Mycolicibacterium obuense</name>
    <dbReference type="NCBI Taxonomy" id="1807"/>
    <lineage>
        <taxon>Bacteria</taxon>
        <taxon>Bacillati</taxon>
        <taxon>Actinomycetota</taxon>
        <taxon>Actinomycetes</taxon>
        <taxon>Mycobacteriales</taxon>
        <taxon>Mycobacteriaceae</taxon>
        <taxon>Mycolicibacterium</taxon>
    </lineage>
</organism>
<evidence type="ECO:0000259" key="12">
    <source>
        <dbReference type="Pfam" id="PF02771"/>
    </source>
</evidence>
<dbReference type="FunFam" id="2.40.110.10:FF:000002">
    <property type="entry name" value="Acyl-CoA dehydrogenase fadE12"/>
    <property type="match status" value="1"/>
</dbReference>
<dbReference type="PANTHER" id="PTHR48083:SF1">
    <property type="entry name" value="DEHYDROGENASE, PUTATIVE (AFU_ORTHOLOGUE AFUA_7G06510)-RELATED"/>
    <property type="match status" value="1"/>
</dbReference>
<evidence type="ECO:0000313" key="13">
    <source>
        <dbReference type="EMBL" id="KMO74677.1"/>
    </source>
</evidence>
<dbReference type="AlphaFoldDB" id="A0A0J6VZ32"/>
<comment type="cofactor">
    <cofactor evidence="1 8">
        <name>FAD</name>
        <dbReference type="ChEBI" id="CHEBI:57692"/>
    </cofactor>
</comment>
<dbReference type="InterPro" id="IPR036250">
    <property type="entry name" value="AcylCo_DH-like_C"/>
</dbReference>
<evidence type="ECO:0000259" key="10">
    <source>
        <dbReference type="Pfam" id="PF00441"/>
    </source>
</evidence>
<dbReference type="GO" id="GO:0050660">
    <property type="term" value="F:flavin adenine dinucleotide binding"/>
    <property type="evidence" value="ECO:0007669"/>
    <property type="project" value="InterPro"/>
</dbReference>
<evidence type="ECO:0000259" key="11">
    <source>
        <dbReference type="Pfam" id="PF02770"/>
    </source>
</evidence>
<dbReference type="Gene3D" id="2.40.110.10">
    <property type="entry name" value="Butyryl-CoA Dehydrogenase, subunit A, domain 2"/>
    <property type="match status" value="1"/>
</dbReference>
<dbReference type="Pfam" id="PF02770">
    <property type="entry name" value="Acyl-CoA_dh_M"/>
    <property type="match status" value="1"/>
</dbReference>
<dbReference type="SUPFAM" id="SSF47203">
    <property type="entry name" value="Acyl-CoA dehydrogenase C-terminal domain-like"/>
    <property type="match status" value="1"/>
</dbReference>
<evidence type="ECO:0000256" key="4">
    <source>
        <dbReference type="ARBA" id="ARBA00022827"/>
    </source>
</evidence>
<dbReference type="InterPro" id="IPR037069">
    <property type="entry name" value="AcylCoA_DH/ox_N_sf"/>
</dbReference>
<dbReference type="InterPro" id="IPR009100">
    <property type="entry name" value="AcylCoA_DH/oxidase_NM_dom_sf"/>
</dbReference>
<evidence type="ECO:0000313" key="14">
    <source>
        <dbReference type="Proteomes" id="UP000036313"/>
    </source>
</evidence>
<dbReference type="CDD" id="cd00567">
    <property type="entry name" value="ACAD"/>
    <property type="match status" value="1"/>
</dbReference>
<feature type="domain" description="Acyl-CoA dehydrogenase/oxidase N-terminal" evidence="12">
    <location>
        <begin position="108"/>
        <end position="199"/>
    </location>
</feature>
<feature type="region of interest" description="Disordered" evidence="9">
    <location>
        <begin position="1"/>
        <end position="45"/>
    </location>
</feature>
<dbReference type="Gene3D" id="1.10.540.10">
    <property type="entry name" value="Acyl-CoA dehydrogenase/oxidase, N-terminal domain"/>
    <property type="match status" value="1"/>
</dbReference>
<dbReference type="InterPro" id="IPR046373">
    <property type="entry name" value="Acyl-CoA_Oxase/DH_mid-dom_sf"/>
</dbReference>
<protein>
    <recommendedName>
        <fullName evidence="7">Acyl-CoA dehydrogenase fadE12</fullName>
    </recommendedName>
</protein>
<evidence type="ECO:0000256" key="3">
    <source>
        <dbReference type="ARBA" id="ARBA00022630"/>
    </source>
</evidence>
<feature type="domain" description="Acyl-CoA oxidase/dehydrogenase middle" evidence="11">
    <location>
        <begin position="204"/>
        <end position="283"/>
    </location>
</feature>
<evidence type="ECO:0000256" key="5">
    <source>
        <dbReference type="ARBA" id="ARBA00023002"/>
    </source>
</evidence>
<dbReference type="PANTHER" id="PTHR48083">
    <property type="entry name" value="MEDIUM-CHAIN SPECIFIC ACYL-COA DEHYDROGENASE, MITOCHONDRIAL-RELATED"/>
    <property type="match status" value="1"/>
</dbReference>
<dbReference type="RefSeq" id="WP_169787355.1">
    <property type="nucleotide sequence ID" value="NZ_JYNU01000020.1"/>
</dbReference>
<dbReference type="Gene3D" id="1.20.140.10">
    <property type="entry name" value="Butyryl-CoA Dehydrogenase, subunit A, domain 3"/>
    <property type="match status" value="1"/>
</dbReference>
<dbReference type="InterPro" id="IPR050741">
    <property type="entry name" value="Acyl-CoA_dehydrogenase"/>
</dbReference>
<dbReference type="Proteomes" id="UP000036313">
    <property type="component" value="Unassembled WGS sequence"/>
</dbReference>
<dbReference type="Pfam" id="PF00441">
    <property type="entry name" value="Acyl-CoA_dh_1"/>
    <property type="match status" value="1"/>
</dbReference>
<feature type="compositionally biased region" description="Polar residues" evidence="9">
    <location>
        <begin position="15"/>
        <end position="31"/>
    </location>
</feature>
<keyword evidence="5 8" id="KW-0560">Oxidoreductase</keyword>
<evidence type="ECO:0000256" key="7">
    <source>
        <dbReference type="ARBA" id="ARBA00068025"/>
    </source>
</evidence>
<reference evidence="13 14" key="1">
    <citation type="journal article" date="2015" name="Genome Biol. Evol.">
        <title>Characterization of Three Mycobacterium spp. with Potential Use in Bioremediation by Genome Sequencing and Comparative Genomics.</title>
        <authorList>
            <person name="Das S."/>
            <person name="Pettersson B.M."/>
            <person name="Behra P.R."/>
            <person name="Ramesh M."/>
            <person name="Dasgupta S."/>
            <person name="Bhattacharya A."/>
            <person name="Kirsebom L.A."/>
        </authorList>
    </citation>
    <scope>NUCLEOTIDE SEQUENCE [LARGE SCALE GENOMIC DNA]</scope>
    <source>
        <strain evidence="13 14">DSM 44075</strain>
    </source>
</reference>
<keyword evidence="3 8" id="KW-0285">Flavoprotein</keyword>
<evidence type="ECO:0000256" key="2">
    <source>
        <dbReference type="ARBA" id="ARBA00009347"/>
    </source>
</evidence>
<dbReference type="InterPro" id="IPR006091">
    <property type="entry name" value="Acyl-CoA_Oxase/DH_mid-dom"/>
</dbReference>
<evidence type="ECO:0000256" key="1">
    <source>
        <dbReference type="ARBA" id="ARBA00001974"/>
    </source>
</evidence>
<accession>A0A0J6VZ32</accession>
<evidence type="ECO:0000256" key="9">
    <source>
        <dbReference type="SAM" id="MobiDB-lite"/>
    </source>
</evidence>
<feature type="domain" description="Acyl-CoA dehydrogenase/oxidase C-terminal" evidence="10">
    <location>
        <begin position="319"/>
        <end position="460"/>
    </location>
</feature>
<name>A0A0J6VZ32_9MYCO</name>
<dbReference type="PATRIC" id="fig|1807.14.peg.3418"/>
<comment type="similarity">
    <text evidence="2 8">Belongs to the acyl-CoA dehydrogenase family.</text>
</comment>
<dbReference type="Pfam" id="PF02771">
    <property type="entry name" value="Acyl-CoA_dh_N"/>
    <property type="match status" value="1"/>
</dbReference>